<dbReference type="Gene3D" id="3.40.50.1110">
    <property type="entry name" value="SGNH hydrolase"/>
    <property type="match status" value="1"/>
</dbReference>
<dbReference type="EMBL" id="CP042914">
    <property type="protein sequence ID" value="QEG41170.1"/>
    <property type="molecule type" value="Genomic_DNA"/>
</dbReference>
<dbReference type="Pfam" id="PF03629">
    <property type="entry name" value="SASA"/>
    <property type="match status" value="2"/>
</dbReference>
<gene>
    <name evidence="5" type="ORF">UC8_31890</name>
</gene>
<dbReference type="GO" id="GO:0016788">
    <property type="term" value="F:hydrolase activity, acting on ester bonds"/>
    <property type="evidence" value="ECO:0007669"/>
    <property type="project" value="UniProtKB-ARBA"/>
</dbReference>
<evidence type="ECO:0000256" key="2">
    <source>
        <dbReference type="SAM" id="MobiDB-lite"/>
    </source>
</evidence>
<accession>A0A5B9QTU2</accession>
<reference evidence="5 6" key="1">
    <citation type="submission" date="2019-08" db="EMBL/GenBank/DDBJ databases">
        <title>Deep-cultivation of Planctomycetes and their phenomic and genomic characterization uncovers novel biology.</title>
        <authorList>
            <person name="Wiegand S."/>
            <person name="Jogler M."/>
            <person name="Boedeker C."/>
            <person name="Pinto D."/>
            <person name="Vollmers J."/>
            <person name="Rivas-Marin E."/>
            <person name="Kohn T."/>
            <person name="Peeters S.H."/>
            <person name="Heuer A."/>
            <person name="Rast P."/>
            <person name="Oberbeckmann S."/>
            <person name="Bunk B."/>
            <person name="Jeske O."/>
            <person name="Meyerdierks A."/>
            <person name="Storesund J.E."/>
            <person name="Kallscheuer N."/>
            <person name="Luecker S."/>
            <person name="Lage O.M."/>
            <person name="Pohl T."/>
            <person name="Merkel B.J."/>
            <person name="Hornburger P."/>
            <person name="Mueller R.-W."/>
            <person name="Bruemmer F."/>
            <person name="Labrenz M."/>
            <person name="Spormann A.M."/>
            <person name="Op den Camp H."/>
            <person name="Overmann J."/>
            <person name="Amann R."/>
            <person name="Jetten M.S.M."/>
            <person name="Mascher T."/>
            <person name="Medema M.H."/>
            <person name="Devos D.P."/>
            <person name="Kaster A.-K."/>
            <person name="Ovreas L."/>
            <person name="Rohde M."/>
            <person name="Galperin M.Y."/>
            <person name="Jogler C."/>
        </authorList>
    </citation>
    <scope>NUCLEOTIDE SEQUENCE [LARGE SCALE GENOMIC DNA]</scope>
    <source>
        <strain evidence="5 6">UC8</strain>
    </source>
</reference>
<feature type="domain" description="Sialate O-acetylesterase" evidence="4">
    <location>
        <begin position="30"/>
        <end position="136"/>
    </location>
</feature>
<feature type="signal peptide" evidence="3">
    <location>
        <begin position="1"/>
        <end position="24"/>
    </location>
</feature>
<name>A0A5B9QTU2_9BACT</name>
<feature type="region of interest" description="Disordered" evidence="2">
    <location>
        <begin position="154"/>
        <end position="173"/>
    </location>
</feature>
<dbReference type="RefSeq" id="WP_202908853.1">
    <property type="nucleotide sequence ID" value="NZ_CP042914.1"/>
</dbReference>
<evidence type="ECO:0000313" key="6">
    <source>
        <dbReference type="Proteomes" id="UP000325286"/>
    </source>
</evidence>
<dbReference type="InterPro" id="IPR052940">
    <property type="entry name" value="Carb_Esterase_6"/>
</dbReference>
<evidence type="ECO:0000259" key="4">
    <source>
        <dbReference type="Pfam" id="PF03629"/>
    </source>
</evidence>
<feature type="domain" description="Sialate O-acetylesterase" evidence="4">
    <location>
        <begin position="182"/>
        <end position="301"/>
    </location>
</feature>
<dbReference type="PANTHER" id="PTHR31988">
    <property type="entry name" value="ESTERASE, PUTATIVE (DUF303)-RELATED"/>
    <property type="match status" value="1"/>
</dbReference>
<keyword evidence="6" id="KW-1185">Reference proteome</keyword>
<keyword evidence="3" id="KW-0732">Signal</keyword>
<dbReference type="InterPro" id="IPR005181">
    <property type="entry name" value="SASA"/>
</dbReference>
<protein>
    <recommendedName>
        <fullName evidence="4">Sialate O-acetylesterase domain-containing protein</fullName>
    </recommendedName>
</protein>
<evidence type="ECO:0000256" key="3">
    <source>
        <dbReference type="SAM" id="SignalP"/>
    </source>
</evidence>
<organism evidence="5 6">
    <name type="scientific">Roseimaritima ulvae</name>
    <dbReference type="NCBI Taxonomy" id="980254"/>
    <lineage>
        <taxon>Bacteria</taxon>
        <taxon>Pseudomonadati</taxon>
        <taxon>Planctomycetota</taxon>
        <taxon>Planctomycetia</taxon>
        <taxon>Pirellulales</taxon>
        <taxon>Pirellulaceae</taxon>
        <taxon>Roseimaritima</taxon>
    </lineage>
</organism>
<evidence type="ECO:0000313" key="5">
    <source>
        <dbReference type="EMBL" id="QEG41170.1"/>
    </source>
</evidence>
<dbReference type="KEGG" id="rul:UC8_31890"/>
<dbReference type="Proteomes" id="UP000325286">
    <property type="component" value="Chromosome"/>
</dbReference>
<evidence type="ECO:0000256" key="1">
    <source>
        <dbReference type="ARBA" id="ARBA00022801"/>
    </source>
</evidence>
<dbReference type="SUPFAM" id="SSF52266">
    <property type="entry name" value="SGNH hydrolase"/>
    <property type="match status" value="1"/>
</dbReference>
<feature type="chain" id="PRO_5022799043" description="Sialate O-acetylesterase domain-containing protein" evidence="3">
    <location>
        <begin position="25"/>
        <end position="355"/>
    </location>
</feature>
<dbReference type="PANTHER" id="PTHR31988:SF19">
    <property type="entry name" value="9-O-ACETYL-N-ACETYLNEURAMINIC ACID DEACETYLASE-RELATED"/>
    <property type="match status" value="1"/>
</dbReference>
<dbReference type="AlphaFoldDB" id="A0A5B9QTU2"/>
<sequence length="355" mass="39616" precursor="true">MTRLPRLCPALLAICLSASFLAAADPADPVKVFILAGQSNMEGKAANALLEHQATAPETKAQFAHLRDQQGWIERDDVFIKYLNRSGPLTIGYGSPNKTGVELEFGTVMGDHFDEPVLLIKAAWGGHSLYQKFRSPSSGLPSEEALQKELEQAQKRVTQNNEKRNRNDPLPTMDDIRSVYGSSYRAMMQEVQETFDNYETLFPALKGRPLQLTGFVWFQGFNDMFGDHAPGEYAANMERFINDVRKDLDAPNLPFVIGALGQNGSTPAKGAMLQVREAQMAMNDVPAFAGNVKAIRTDVLADKEAERLFPGWRDHFEAWQKVGSDRPYHYLGSAIWFNRIGRAFGETMIELLPTE</sequence>
<keyword evidence="1" id="KW-0378">Hydrolase</keyword>
<dbReference type="InterPro" id="IPR036514">
    <property type="entry name" value="SGNH_hydro_sf"/>
</dbReference>
<proteinExistence type="predicted"/>